<dbReference type="Proteomes" id="UP000184300">
    <property type="component" value="Unassembled WGS sequence"/>
</dbReference>
<feature type="region of interest" description="Disordered" evidence="1">
    <location>
        <begin position="170"/>
        <end position="239"/>
    </location>
</feature>
<dbReference type="InterPro" id="IPR018306">
    <property type="entry name" value="Phage_T5_Orf172_DNA-bd"/>
</dbReference>
<reference evidence="4" key="1">
    <citation type="journal article" date="2017" name="Genome Biol.">
        <title>Comparative genomics reveals high biological diversity and specific adaptations in the industrially and medically important fungal genus Aspergillus.</title>
        <authorList>
            <person name="de Vries R.P."/>
            <person name="Riley R."/>
            <person name="Wiebenga A."/>
            <person name="Aguilar-Osorio G."/>
            <person name="Amillis S."/>
            <person name="Uchima C.A."/>
            <person name="Anderluh G."/>
            <person name="Asadollahi M."/>
            <person name="Askin M."/>
            <person name="Barry K."/>
            <person name="Battaglia E."/>
            <person name="Bayram O."/>
            <person name="Benocci T."/>
            <person name="Braus-Stromeyer S.A."/>
            <person name="Caldana C."/>
            <person name="Canovas D."/>
            <person name="Cerqueira G.C."/>
            <person name="Chen F."/>
            <person name="Chen W."/>
            <person name="Choi C."/>
            <person name="Clum A."/>
            <person name="Dos Santos R.A."/>
            <person name="Damasio A.R."/>
            <person name="Diallinas G."/>
            <person name="Emri T."/>
            <person name="Fekete E."/>
            <person name="Flipphi M."/>
            <person name="Freyberg S."/>
            <person name="Gallo A."/>
            <person name="Gournas C."/>
            <person name="Habgood R."/>
            <person name="Hainaut M."/>
            <person name="Harispe M.L."/>
            <person name="Henrissat B."/>
            <person name="Hilden K.S."/>
            <person name="Hope R."/>
            <person name="Hossain A."/>
            <person name="Karabika E."/>
            <person name="Karaffa L."/>
            <person name="Karanyi Z."/>
            <person name="Krasevec N."/>
            <person name="Kuo A."/>
            <person name="Kusch H."/>
            <person name="LaButti K."/>
            <person name="Lagendijk E.L."/>
            <person name="Lapidus A."/>
            <person name="Levasseur A."/>
            <person name="Lindquist E."/>
            <person name="Lipzen A."/>
            <person name="Logrieco A.F."/>
            <person name="MacCabe A."/>
            <person name="Maekelae M.R."/>
            <person name="Malavazi I."/>
            <person name="Melin P."/>
            <person name="Meyer V."/>
            <person name="Mielnichuk N."/>
            <person name="Miskei M."/>
            <person name="Molnar A.P."/>
            <person name="Mule G."/>
            <person name="Ngan C.Y."/>
            <person name="Orejas M."/>
            <person name="Orosz E."/>
            <person name="Ouedraogo J.P."/>
            <person name="Overkamp K.M."/>
            <person name="Park H.-S."/>
            <person name="Perrone G."/>
            <person name="Piumi F."/>
            <person name="Punt P.J."/>
            <person name="Ram A.F."/>
            <person name="Ramon A."/>
            <person name="Rauscher S."/>
            <person name="Record E."/>
            <person name="Riano-Pachon D.M."/>
            <person name="Robert V."/>
            <person name="Roehrig J."/>
            <person name="Ruller R."/>
            <person name="Salamov A."/>
            <person name="Salih N.S."/>
            <person name="Samson R.A."/>
            <person name="Sandor E."/>
            <person name="Sanguinetti M."/>
            <person name="Schuetze T."/>
            <person name="Sepcic K."/>
            <person name="Shelest E."/>
            <person name="Sherlock G."/>
            <person name="Sophianopoulou V."/>
            <person name="Squina F.M."/>
            <person name="Sun H."/>
            <person name="Susca A."/>
            <person name="Todd R.B."/>
            <person name="Tsang A."/>
            <person name="Unkles S.E."/>
            <person name="van de Wiele N."/>
            <person name="van Rossen-Uffink D."/>
            <person name="Oliveira J.V."/>
            <person name="Vesth T.C."/>
            <person name="Visser J."/>
            <person name="Yu J.-H."/>
            <person name="Zhou M."/>
            <person name="Andersen M.R."/>
            <person name="Archer D.B."/>
            <person name="Baker S.E."/>
            <person name="Benoit I."/>
            <person name="Brakhage A.A."/>
            <person name="Braus G.H."/>
            <person name="Fischer R."/>
            <person name="Frisvad J.C."/>
            <person name="Goldman G.H."/>
            <person name="Houbraken J."/>
            <person name="Oakley B."/>
            <person name="Pocsi I."/>
            <person name="Scazzocchio C."/>
            <person name="Seiboth B."/>
            <person name="vanKuyk P.A."/>
            <person name="Wortman J."/>
            <person name="Dyer P.S."/>
            <person name="Grigoriev I.V."/>
        </authorList>
    </citation>
    <scope>NUCLEOTIDE SEQUENCE [LARGE SCALE GENOMIC DNA]</scope>
    <source>
        <strain evidence="4">CBS 516.65</strain>
    </source>
</reference>
<evidence type="ECO:0000259" key="2">
    <source>
        <dbReference type="SMART" id="SM00974"/>
    </source>
</evidence>
<dbReference type="PANTHER" id="PTHR28094:SF1">
    <property type="entry name" value="MEIOTICALLY UP-REGULATED GENE 113 PROTEIN"/>
    <property type="match status" value="1"/>
</dbReference>
<dbReference type="Pfam" id="PF10544">
    <property type="entry name" value="T5orf172"/>
    <property type="match status" value="1"/>
</dbReference>
<dbReference type="PANTHER" id="PTHR28094">
    <property type="entry name" value="MEIOTICALLY UP-REGULATED GENE 113 PROTEIN"/>
    <property type="match status" value="1"/>
</dbReference>
<dbReference type="VEuPathDB" id="FungiDB:ASPGLDRAFT_50339"/>
<dbReference type="GeneID" id="34463550"/>
<accession>A0A1L9VBM9</accession>
<dbReference type="InterPro" id="IPR053006">
    <property type="entry name" value="Meiosis_regulatory"/>
</dbReference>
<dbReference type="STRING" id="1160497.A0A1L9VBM9"/>
<feature type="compositionally biased region" description="Polar residues" evidence="1">
    <location>
        <begin position="211"/>
        <end position="228"/>
    </location>
</feature>
<dbReference type="AlphaFoldDB" id="A0A1L9VBM9"/>
<dbReference type="RefSeq" id="XP_022397983.1">
    <property type="nucleotide sequence ID" value="XM_022547289.1"/>
</dbReference>
<dbReference type="OrthoDB" id="3511049at2759"/>
<sequence>MPYNPGVSFFIPFDELDPSNEKQCIYYTQKGARCRCSCQESDNKRAVALQKEIISMPCEAVSLDLLEDYILCNCCRSGRARHRDRIEDEGLLKPLALRWQDEIRRHTADLTSHTTSVPALNESVLSQYACTNRATSTPSHTRICYTTTASPSHYQPKTGMSLNISAAFSKPDVSSSSNQGSSPRSSTATELAFQPSGSHETRYDFRPRQANGPTNSTSTQSPSISQAPRSDFRPHIAEPLPSDSVYRKILDPLKNRDFETGSLYIFDRDSSPGHVKIGWTAKSVSCRLKDWSKCGYKPNLLFSMNCVPHAQRVETLTHHELIKEWRRERMCKAQWCRKSHQEWFEISKKKAEQVLHNWADFIRKAEPYNPEGLLKNQWKKVIEKIECNGEVVTAKKLLSHYEASLAGETTVVVGHVDLGYAPRVLEVNTRRGPEARRLKLSKEDFVCLDSHRIEQPTLPKETALLKNEASPKQIPLREIPPPNALKRSKSDSVFKWKPLPKTEPVYEGVLTLETTPVKKEILPERILLPLSPPLQSTITLKT</sequence>
<name>A0A1L9VBM9_ASPGL</name>
<dbReference type="SMART" id="SM00974">
    <property type="entry name" value="T5orf172"/>
    <property type="match status" value="1"/>
</dbReference>
<organism evidence="3 4">
    <name type="scientific">Aspergillus glaucus CBS 516.65</name>
    <dbReference type="NCBI Taxonomy" id="1160497"/>
    <lineage>
        <taxon>Eukaryota</taxon>
        <taxon>Fungi</taxon>
        <taxon>Dikarya</taxon>
        <taxon>Ascomycota</taxon>
        <taxon>Pezizomycotina</taxon>
        <taxon>Eurotiomycetes</taxon>
        <taxon>Eurotiomycetidae</taxon>
        <taxon>Eurotiales</taxon>
        <taxon>Aspergillaceae</taxon>
        <taxon>Aspergillus</taxon>
        <taxon>Aspergillus subgen. Aspergillus</taxon>
    </lineage>
</organism>
<proteinExistence type="predicted"/>
<dbReference type="EMBL" id="KV878906">
    <property type="protein sequence ID" value="OJJ81285.1"/>
    <property type="molecule type" value="Genomic_DNA"/>
</dbReference>
<evidence type="ECO:0000313" key="4">
    <source>
        <dbReference type="Proteomes" id="UP000184300"/>
    </source>
</evidence>
<evidence type="ECO:0000256" key="1">
    <source>
        <dbReference type="SAM" id="MobiDB-lite"/>
    </source>
</evidence>
<evidence type="ECO:0000313" key="3">
    <source>
        <dbReference type="EMBL" id="OJJ81285.1"/>
    </source>
</evidence>
<feature type="domain" description="Bacteriophage T5 Orf172 DNA-binding" evidence="2">
    <location>
        <begin position="269"/>
        <end position="358"/>
    </location>
</feature>
<keyword evidence="4" id="KW-1185">Reference proteome</keyword>
<feature type="compositionally biased region" description="Low complexity" evidence="1">
    <location>
        <begin position="174"/>
        <end position="186"/>
    </location>
</feature>
<gene>
    <name evidence="3" type="ORF">ASPGLDRAFT_50339</name>
</gene>
<protein>
    <recommendedName>
        <fullName evidence="2">Bacteriophage T5 Orf172 DNA-binding domain-containing protein</fullName>
    </recommendedName>
</protein>